<proteinExistence type="predicted"/>
<dbReference type="AlphaFoldDB" id="A0A7L9J131"/>
<sequence length="261" mass="27009">MAMTVLVSASGSPGVTTSAIALAWTWTRPVVLVEADPTGGSAVLAGPLRGGWAPRDGLIDLAVAAQSGRLDSRLAEVVQVIPGTQVKLLSGVRSHVQAKGLRALWGPLAATLKGLEATGQDVLVDAGRLGLEGSAMPLVVAADITLLVTRTDLVSLSAARSWVETLRTTMDSAGATRSLGLLLVGEGDPYSAREVSKVLGLPVVASIAWDPDAAKVFSRGAARGKKFEQGRLIRSLEATRSAIDAWVTSARADLEQTRSGV</sequence>
<dbReference type="InterPro" id="IPR027417">
    <property type="entry name" value="P-loop_NTPase"/>
</dbReference>
<organism evidence="1 2">
    <name type="scientific">Janibacter indicus</name>
    <dbReference type="NCBI Taxonomy" id="857417"/>
    <lineage>
        <taxon>Bacteria</taxon>
        <taxon>Bacillati</taxon>
        <taxon>Actinomycetota</taxon>
        <taxon>Actinomycetes</taxon>
        <taxon>Micrococcales</taxon>
        <taxon>Intrasporangiaceae</taxon>
        <taxon>Janibacter</taxon>
    </lineage>
</organism>
<reference evidence="1 2" key="1">
    <citation type="submission" date="2020-10" db="EMBL/GenBank/DDBJ databases">
        <title>Janibacter indicus TT2 genome sequence.</title>
        <authorList>
            <person name="Lee K."/>
            <person name="Ganzorig M."/>
        </authorList>
    </citation>
    <scope>NUCLEOTIDE SEQUENCE [LARGE SCALE GENOMIC DNA]</scope>
    <source>
        <strain evidence="1 2">TT2</strain>
    </source>
</reference>
<name>A0A7L9J131_9MICO</name>
<dbReference type="SUPFAM" id="SSF52540">
    <property type="entry name" value="P-loop containing nucleoside triphosphate hydrolases"/>
    <property type="match status" value="1"/>
</dbReference>
<protein>
    <recommendedName>
        <fullName evidence="3">MinD-like ATPase involved in chromosome partitioning or flagellar assembly</fullName>
    </recommendedName>
</protein>
<dbReference type="RefSeq" id="WP_192910883.1">
    <property type="nucleotide sequence ID" value="NZ_CP062789.1"/>
</dbReference>
<evidence type="ECO:0000313" key="1">
    <source>
        <dbReference type="EMBL" id="QOK22370.1"/>
    </source>
</evidence>
<dbReference type="EMBL" id="CP062789">
    <property type="protein sequence ID" value="QOK22370.1"/>
    <property type="molecule type" value="Genomic_DNA"/>
</dbReference>
<dbReference type="Gene3D" id="3.40.50.300">
    <property type="entry name" value="P-loop containing nucleotide triphosphate hydrolases"/>
    <property type="match status" value="1"/>
</dbReference>
<accession>A0A7L9J131</accession>
<evidence type="ECO:0008006" key="3">
    <source>
        <dbReference type="Google" id="ProtNLM"/>
    </source>
</evidence>
<dbReference type="Proteomes" id="UP000593998">
    <property type="component" value="Chromosome"/>
</dbReference>
<evidence type="ECO:0000313" key="2">
    <source>
        <dbReference type="Proteomes" id="UP000593998"/>
    </source>
</evidence>
<gene>
    <name evidence="1" type="ORF">IGS73_14975</name>
</gene>